<dbReference type="InterPro" id="IPR016169">
    <property type="entry name" value="FAD-bd_PCMH_sub2"/>
</dbReference>
<dbReference type="InterPro" id="IPR005107">
    <property type="entry name" value="CO_DH_flav_C"/>
</dbReference>
<dbReference type="PANTHER" id="PTHR42659">
    <property type="entry name" value="XANTHINE DEHYDROGENASE SUBUNIT C-RELATED"/>
    <property type="match status" value="1"/>
</dbReference>
<dbReference type="PANTHER" id="PTHR42659:SF2">
    <property type="entry name" value="XANTHINE DEHYDROGENASE SUBUNIT C-RELATED"/>
    <property type="match status" value="1"/>
</dbReference>
<dbReference type="SMART" id="SM01092">
    <property type="entry name" value="CO_deh_flav_C"/>
    <property type="match status" value="1"/>
</dbReference>
<evidence type="ECO:0000259" key="4">
    <source>
        <dbReference type="PROSITE" id="PS51387"/>
    </source>
</evidence>
<keyword evidence="6" id="KW-1185">Reference proteome</keyword>
<dbReference type="InterPro" id="IPR016167">
    <property type="entry name" value="FAD-bd_PCMH_sub1"/>
</dbReference>
<dbReference type="PROSITE" id="PS51387">
    <property type="entry name" value="FAD_PCMH"/>
    <property type="match status" value="1"/>
</dbReference>
<dbReference type="InterPro" id="IPR002346">
    <property type="entry name" value="Mopterin_DH_FAD-bd"/>
</dbReference>
<gene>
    <name evidence="5" type="ORF">AFIC_002679</name>
</gene>
<evidence type="ECO:0000256" key="2">
    <source>
        <dbReference type="ARBA" id="ARBA00022827"/>
    </source>
</evidence>
<organism evidence="5 6">
    <name type="scientific">Afipia carboxydohydrogena</name>
    <name type="common">Pseudomonas carboxydohydrogena</name>
    <dbReference type="NCBI Taxonomy" id="290"/>
    <lineage>
        <taxon>Bacteria</taxon>
        <taxon>Pseudomonadati</taxon>
        <taxon>Pseudomonadota</taxon>
        <taxon>Alphaproteobacteria</taxon>
        <taxon>Hyphomicrobiales</taxon>
        <taxon>Nitrobacteraceae</taxon>
        <taxon>Afipia</taxon>
    </lineage>
</organism>
<name>A0ABY8BMA1_AFICR</name>
<sequence>MKARAFSYVRPTTVEDALGAYAGSGDDASYIAGGQSLVPALAMRLQAPSLLVDISHIDSMKGISLDGNWLRIGALTRHFETLSNPLIREHAPLLSEAAPYVAHPAIRNKGTLGGSVALADPASEFPAMMLALGAEMEIAGPSGTRRVAADDFYLDLYQTAIDPGELLVALHVPVVKPNQRYAFDELARRRGDYAIVGAGVIASFDGDMASDARIVFIAVGATPVRAKAAESALIGNRLDAETIQRAQAALETDLDPPDDKHMTATMRMHLARVVLGRLLHRVMEAA</sequence>
<feature type="domain" description="FAD-binding PCMH-type" evidence="4">
    <location>
        <begin position="1"/>
        <end position="177"/>
    </location>
</feature>
<dbReference type="InterPro" id="IPR016166">
    <property type="entry name" value="FAD-bd_PCMH"/>
</dbReference>
<dbReference type="Pfam" id="PF03450">
    <property type="entry name" value="CO_deh_flav_C"/>
    <property type="match status" value="1"/>
</dbReference>
<dbReference type="EMBL" id="CP113162">
    <property type="protein sequence ID" value="WEF51113.1"/>
    <property type="molecule type" value="Genomic_DNA"/>
</dbReference>
<dbReference type="Pfam" id="PF00941">
    <property type="entry name" value="FAD_binding_5"/>
    <property type="match status" value="1"/>
</dbReference>
<evidence type="ECO:0000256" key="1">
    <source>
        <dbReference type="ARBA" id="ARBA00022630"/>
    </source>
</evidence>
<keyword evidence="3" id="KW-0560">Oxidoreductase</keyword>
<dbReference type="Gene3D" id="3.30.390.50">
    <property type="entry name" value="CO dehydrogenase flavoprotein, C-terminal domain"/>
    <property type="match status" value="1"/>
</dbReference>
<proteinExistence type="predicted"/>
<evidence type="ECO:0000313" key="6">
    <source>
        <dbReference type="Proteomes" id="UP001213907"/>
    </source>
</evidence>
<evidence type="ECO:0000256" key="3">
    <source>
        <dbReference type="ARBA" id="ARBA00023002"/>
    </source>
</evidence>
<evidence type="ECO:0000313" key="5">
    <source>
        <dbReference type="EMBL" id="WEF51113.1"/>
    </source>
</evidence>
<dbReference type="Gene3D" id="3.30.43.10">
    <property type="entry name" value="Uridine Diphospho-n-acetylenolpyruvylglucosamine Reductase, domain 2"/>
    <property type="match status" value="1"/>
</dbReference>
<dbReference type="InterPro" id="IPR036683">
    <property type="entry name" value="CO_DH_flav_C_dom_sf"/>
</dbReference>
<dbReference type="InterPro" id="IPR036318">
    <property type="entry name" value="FAD-bd_PCMH-like_sf"/>
</dbReference>
<dbReference type="RefSeq" id="WP_275246723.1">
    <property type="nucleotide sequence ID" value="NZ_BAABDX010000001.1"/>
</dbReference>
<dbReference type="Proteomes" id="UP001213907">
    <property type="component" value="Chromosome"/>
</dbReference>
<keyword evidence="1" id="KW-0285">Flavoprotein</keyword>
<dbReference type="SUPFAM" id="SSF55447">
    <property type="entry name" value="CO dehydrogenase flavoprotein C-terminal domain-like"/>
    <property type="match status" value="1"/>
</dbReference>
<reference evidence="5 6" key="1">
    <citation type="submission" date="2022-11" db="EMBL/GenBank/DDBJ databases">
        <authorList>
            <person name="Siebert D."/>
            <person name="Busche T."/>
            <person name="Saydam E."/>
            <person name="Kalinowski J."/>
            <person name="Ruckert C."/>
            <person name="Blombach B."/>
        </authorList>
    </citation>
    <scope>NUCLEOTIDE SEQUENCE [LARGE SCALE GENOMIC DNA]</scope>
    <source>
        <strain evidence="5 6">DSM 1083</strain>
    </source>
</reference>
<protein>
    <submittedName>
        <fullName evidence="5">Xanthine dehydrogenase family protein subunit M</fullName>
    </submittedName>
</protein>
<keyword evidence="2" id="KW-0274">FAD</keyword>
<dbReference type="InterPro" id="IPR051312">
    <property type="entry name" value="Diverse_Substr_Oxidored"/>
</dbReference>
<dbReference type="SUPFAM" id="SSF56176">
    <property type="entry name" value="FAD-binding/transporter-associated domain-like"/>
    <property type="match status" value="1"/>
</dbReference>
<accession>A0ABY8BMA1</accession>
<dbReference type="Gene3D" id="3.30.465.10">
    <property type="match status" value="1"/>
</dbReference>